<dbReference type="InterPro" id="IPR016039">
    <property type="entry name" value="Thiolase-like"/>
</dbReference>
<dbReference type="GO" id="GO:0004312">
    <property type="term" value="F:fatty acid synthase activity"/>
    <property type="evidence" value="ECO:0007669"/>
    <property type="project" value="TreeGrafter"/>
</dbReference>
<dbReference type="PROSITE" id="PS52019">
    <property type="entry name" value="PKS_MFAS_DH"/>
    <property type="match status" value="1"/>
</dbReference>
<dbReference type="InterPro" id="IPR036736">
    <property type="entry name" value="ACP-like_sf"/>
</dbReference>
<dbReference type="InterPro" id="IPR029058">
    <property type="entry name" value="AB_hydrolase_fold"/>
</dbReference>
<dbReference type="InterPro" id="IPR020841">
    <property type="entry name" value="PKS_Beta-ketoAc_synthase_dom"/>
</dbReference>
<dbReference type="GO" id="GO:0004315">
    <property type="term" value="F:3-oxoacyl-[acyl-carrier-protein] synthase activity"/>
    <property type="evidence" value="ECO:0007669"/>
    <property type="project" value="InterPro"/>
</dbReference>
<dbReference type="InterPro" id="IPR014030">
    <property type="entry name" value="Ketoacyl_synth_N"/>
</dbReference>
<dbReference type="InterPro" id="IPR014043">
    <property type="entry name" value="Acyl_transferase_dom"/>
</dbReference>
<dbReference type="GO" id="GO:0006633">
    <property type="term" value="P:fatty acid biosynthetic process"/>
    <property type="evidence" value="ECO:0007669"/>
    <property type="project" value="InterPro"/>
</dbReference>
<feature type="domain" description="PKS/mFAS DH" evidence="7">
    <location>
        <begin position="971"/>
        <end position="1251"/>
    </location>
</feature>
<dbReference type="Pfam" id="PF00550">
    <property type="entry name" value="PP-binding"/>
    <property type="match status" value="3"/>
</dbReference>
<dbReference type="SUPFAM" id="SSF47336">
    <property type="entry name" value="ACP-like"/>
    <property type="match status" value="3"/>
</dbReference>
<dbReference type="PROSITE" id="PS52004">
    <property type="entry name" value="KS3_2"/>
    <property type="match status" value="1"/>
</dbReference>
<dbReference type="Pfam" id="PF02801">
    <property type="entry name" value="Ketoacyl-synt_C"/>
    <property type="match status" value="1"/>
</dbReference>
<gene>
    <name evidence="8" type="ORF">HNR67_000084</name>
</gene>
<feature type="region of interest" description="C-terminal hotdog fold" evidence="4">
    <location>
        <begin position="1108"/>
        <end position="1251"/>
    </location>
</feature>
<dbReference type="Gene3D" id="3.40.366.10">
    <property type="entry name" value="Malonyl-Coenzyme A Acyl Carrier Protein, domain 2"/>
    <property type="match status" value="1"/>
</dbReference>
<dbReference type="GO" id="GO:0031177">
    <property type="term" value="F:phosphopantetheine binding"/>
    <property type="evidence" value="ECO:0007669"/>
    <property type="project" value="InterPro"/>
</dbReference>
<evidence type="ECO:0000256" key="1">
    <source>
        <dbReference type="ARBA" id="ARBA00022450"/>
    </source>
</evidence>
<dbReference type="SUPFAM" id="SSF52151">
    <property type="entry name" value="FabD/lysophospholipase-like"/>
    <property type="match status" value="1"/>
</dbReference>
<keyword evidence="3" id="KW-0808">Transferase</keyword>
<dbReference type="InterPro" id="IPR036291">
    <property type="entry name" value="NAD(P)-bd_dom_sf"/>
</dbReference>
<dbReference type="FunFam" id="3.40.47.10:FF:000019">
    <property type="entry name" value="Polyketide synthase type I"/>
    <property type="match status" value="1"/>
</dbReference>
<dbReference type="InterPro" id="IPR009081">
    <property type="entry name" value="PP-bd_ACP"/>
</dbReference>
<proteinExistence type="predicted"/>
<dbReference type="SUPFAM" id="SSF55048">
    <property type="entry name" value="Probable ACP-binding domain of malonyl-CoA ACP transacylase"/>
    <property type="match status" value="1"/>
</dbReference>
<dbReference type="InterPro" id="IPR001227">
    <property type="entry name" value="Ac_transferase_dom_sf"/>
</dbReference>
<dbReference type="CDD" id="cd00833">
    <property type="entry name" value="PKS"/>
    <property type="match status" value="1"/>
</dbReference>
<evidence type="ECO:0000256" key="4">
    <source>
        <dbReference type="PROSITE-ProRule" id="PRU01363"/>
    </source>
</evidence>
<dbReference type="Pfam" id="PF08659">
    <property type="entry name" value="KR"/>
    <property type="match status" value="1"/>
</dbReference>
<dbReference type="InterPro" id="IPR020807">
    <property type="entry name" value="PKS_DH"/>
</dbReference>
<dbReference type="GO" id="GO:0005886">
    <property type="term" value="C:plasma membrane"/>
    <property type="evidence" value="ECO:0007669"/>
    <property type="project" value="TreeGrafter"/>
</dbReference>
<dbReference type="InterPro" id="IPR014031">
    <property type="entry name" value="Ketoacyl_synth_C"/>
</dbReference>
<dbReference type="Gene3D" id="3.40.47.10">
    <property type="match status" value="1"/>
</dbReference>
<feature type="region of interest" description="N-terminal hotdog fold" evidence="4">
    <location>
        <begin position="971"/>
        <end position="1094"/>
    </location>
</feature>
<dbReference type="InterPro" id="IPR016035">
    <property type="entry name" value="Acyl_Trfase/lysoPLipase"/>
</dbReference>
<feature type="active site" description="Proton donor; for dehydratase activity" evidence="4">
    <location>
        <position position="1170"/>
    </location>
</feature>
<dbReference type="Gene3D" id="3.30.70.250">
    <property type="entry name" value="Malonyl-CoA ACP transacylase, ACP-binding"/>
    <property type="match status" value="1"/>
</dbReference>
<dbReference type="Gene3D" id="3.10.129.110">
    <property type="entry name" value="Polyketide synthase dehydratase"/>
    <property type="match status" value="1"/>
</dbReference>
<feature type="domain" description="Carrier" evidence="5">
    <location>
        <begin position="5"/>
        <end position="82"/>
    </location>
</feature>
<dbReference type="InterPro" id="IPR016036">
    <property type="entry name" value="Malonyl_transacylase_ACP-bd"/>
</dbReference>
<feature type="active site" description="Proton acceptor; for dehydratase activity" evidence="4">
    <location>
        <position position="1003"/>
    </location>
</feature>
<dbReference type="SMART" id="SM00827">
    <property type="entry name" value="PKS_AT"/>
    <property type="match status" value="1"/>
</dbReference>
<dbReference type="InterPro" id="IPR049552">
    <property type="entry name" value="PKS_DH_N"/>
</dbReference>
<dbReference type="PANTHER" id="PTHR43775:SF37">
    <property type="entry name" value="SI:DKEY-61P9.11"/>
    <property type="match status" value="1"/>
</dbReference>
<keyword evidence="1" id="KW-0596">Phosphopantetheine</keyword>
<feature type="domain" description="Carrier" evidence="5">
    <location>
        <begin position="1819"/>
        <end position="1893"/>
    </location>
</feature>
<dbReference type="PROSITE" id="PS50075">
    <property type="entry name" value="CARRIER"/>
    <property type="match status" value="3"/>
</dbReference>
<dbReference type="InterPro" id="IPR050091">
    <property type="entry name" value="PKS_NRPS_Biosynth_Enz"/>
</dbReference>
<dbReference type="Pfam" id="PF16197">
    <property type="entry name" value="KAsynt_C_assoc"/>
    <property type="match status" value="1"/>
</dbReference>
<keyword evidence="9" id="KW-1185">Reference proteome</keyword>
<protein>
    <submittedName>
        <fullName evidence="8">Phthiocerol/phenolphthiocerol synthesis type-I polyketide synthase D</fullName>
    </submittedName>
</protein>
<evidence type="ECO:0000259" key="7">
    <source>
        <dbReference type="PROSITE" id="PS52019"/>
    </source>
</evidence>
<organism evidence="8 9">
    <name type="scientific">Crossiella cryophila</name>
    <dbReference type="NCBI Taxonomy" id="43355"/>
    <lineage>
        <taxon>Bacteria</taxon>
        <taxon>Bacillati</taxon>
        <taxon>Actinomycetota</taxon>
        <taxon>Actinomycetes</taxon>
        <taxon>Pseudonocardiales</taxon>
        <taxon>Pseudonocardiaceae</taxon>
        <taxon>Crossiella</taxon>
    </lineage>
</organism>
<dbReference type="InterPro" id="IPR032821">
    <property type="entry name" value="PKS_assoc"/>
</dbReference>
<reference evidence="8 9" key="1">
    <citation type="submission" date="2020-08" db="EMBL/GenBank/DDBJ databases">
        <title>Sequencing the genomes of 1000 actinobacteria strains.</title>
        <authorList>
            <person name="Klenk H.-P."/>
        </authorList>
    </citation>
    <scope>NUCLEOTIDE SEQUENCE [LARGE SCALE GENOMIC DNA]</scope>
    <source>
        <strain evidence="8 9">DSM 44230</strain>
    </source>
</reference>
<evidence type="ECO:0000313" key="8">
    <source>
        <dbReference type="EMBL" id="MBB4673966.1"/>
    </source>
</evidence>
<dbReference type="InterPro" id="IPR013968">
    <property type="entry name" value="PKS_KR"/>
</dbReference>
<dbReference type="SMART" id="SM00826">
    <property type="entry name" value="PKS_DH"/>
    <property type="match status" value="1"/>
</dbReference>
<dbReference type="PANTHER" id="PTHR43775">
    <property type="entry name" value="FATTY ACID SYNTHASE"/>
    <property type="match status" value="1"/>
</dbReference>
<dbReference type="InterPro" id="IPR049900">
    <property type="entry name" value="PKS_mFAS_DH"/>
</dbReference>
<dbReference type="RefSeq" id="WP_185000017.1">
    <property type="nucleotide sequence ID" value="NZ_JACHMH010000001.1"/>
</dbReference>
<dbReference type="GO" id="GO:0005737">
    <property type="term" value="C:cytoplasm"/>
    <property type="evidence" value="ECO:0007669"/>
    <property type="project" value="TreeGrafter"/>
</dbReference>
<dbReference type="EMBL" id="JACHMH010000001">
    <property type="protein sequence ID" value="MBB4673966.1"/>
    <property type="molecule type" value="Genomic_DNA"/>
</dbReference>
<dbReference type="Gene3D" id="1.10.1200.10">
    <property type="entry name" value="ACP-like"/>
    <property type="match status" value="3"/>
</dbReference>
<dbReference type="InterPro" id="IPR020806">
    <property type="entry name" value="PKS_PP-bd"/>
</dbReference>
<dbReference type="SUPFAM" id="SSF53474">
    <property type="entry name" value="alpha/beta-Hydrolases"/>
    <property type="match status" value="1"/>
</dbReference>
<dbReference type="Pfam" id="PF00109">
    <property type="entry name" value="ketoacyl-synt"/>
    <property type="match status" value="1"/>
</dbReference>
<dbReference type="Pfam" id="PF00698">
    <property type="entry name" value="Acyl_transf_1"/>
    <property type="match status" value="1"/>
</dbReference>
<dbReference type="Pfam" id="PF00975">
    <property type="entry name" value="Thioesterase"/>
    <property type="match status" value="1"/>
</dbReference>
<dbReference type="PROSITE" id="PS00606">
    <property type="entry name" value="KS3_1"/>
    <property type="match status" value="1"/>
</dbReference>
<dbReference type="SMART" id="SM00822">
    <property type="entry name" value="PKS_KR"/>
    <property type="match status" value="1"/>
</dbReference>
<dbReference type="InterPro" id="IPR057326">
    <property type="entry name" value="KR_dom"/>
</dbReference>
<dbReference type="SUPFAM" id="SSF51735">
    <property type="entry name" value="NAD(P)-binding Rossmann-fold domains"/>
    <property type="match status" value="2"/>
</dbReference>
<feature type="domain" description="Ketosynthase family 3 (KS3)" evidence="6">
    <location>
        <begin position="101"/>
        <end position="525"/>
    </location>
</feature>
<evidence type="ECO:0000256" key="3">
    <source>
        <dbReference type="ARBA" id="ARBA00022679"/>
    </source>
</evidence>
<comment type="caution">
    <text evidence="8">The sequence shown here is derived from an EMBL/GenBank/DDBJ whole genome shotgun (WGS) entry which is preliminary data.</text>
</comment>
<sequence>MSPVRTEQQLRDWLLRRVAEATGRAPGEIDVHQPLDSYGLSSRDAVALSGQLEEHLDRSLPATLVWEYPTIAGISAALLGVAAPKAADAAPPAASAAPPSAEPIAVVGLGCRLPGGVHGPKAFWDLLSGGREAISEVPEQRWAGHAGSPEAAEVLARTTRWGGYLNDITGFDADFFGISPREAAGMDPQQRLLLEVSWEALEHAGIAPAGLRGSRTGVFVGISGNEYGQLAISEAERIDAWSGTGAALSIAANRLSYVLDLRGPSVAVDSACSSSLVAVHLAMQSLRAGESAVALAGGVNLLLSPGVTVNFDQMGVTSPDGRCRAFDAAANGMVRAEGAGVVVLKRLADARRDGDRVLAVLRGSAVNSDGRSNGITAPNPEAQEALLRTAYANAGIEPSEVDYVEAHGTGTLLGDPIEAGALGAVLGTGRDPEAPLLIGSVKTNVGHLEAAAGITGLIKVVLALANDAIPASLHFTEPNPHIPFDRLGLAVASVSRPWPRQDRPARAGVSGFGFGGTNAHVIVEEVAATASASTAEGPDGYLLSGPSPERIRDTAGSLAEWLVTAEADLGAVRHALHRRFAGPSRALITAADKAELLAGLRTLAAGRVAPNIAAGRGDRLGAGVVWVFSGHGSQWAGMGAELLATEPAFADALSEVDEMVQALAGFSPKRLLLDRAELDGFAVVQPTLFAVQVALAELWRSYGVRPDAVIGHSVGEVAAAVVSGALSLADGVHVVTARSRLAAALAEPGVMAVLELRAEEVAAAAEGLSDVDIAVHNAPEQTVVAGPSDSVARLVERVEAGGRMARLVRVDVASHSARVEPVLPALAAELRGLRGRKPEIPFYSTVSEQPAFDAGYWVANLRRPVRFADAVTAALADGFGAFLEIAPHPVLAQAITETARAHESEPVVLASLRRDEPERAQLRHELGRLRLAGHPLPRTKGALAELPTTPWRHQPYWVAPSRRRGVLPAGHPFLGTHLELPEDGRHLWSAEIGLDALPWLTDHRVDDVPVLPGVAYAEIALSAASAAFGLPVSQVQASDVALHRPLVLGARTGLTTVLIPGGDLRGLVNIYSRAEDDAWLLHATAKVAAAEPVSTVDIDPFDGSDVLAGEGIERAELYRRLRALGQQHGPAFAGVTEVHATGDGTAAASVVLPEQAPPNPRFAAHPAVLDSCLQVLGAALPPAADNELHLPMEFGAIRVYGEVGQGGLCQVTVSGEDGGVLADVRLSDPDGRLVLEINGVFVRRVQRTELTVPLGELLLETVWQRADPPPGPVAETSGTWLVIGEDDRLTCDLTDGLLAAGRHPILLSTVDLTPELLTSVLDQTTPAGIVLVQPEPDGPEGLDAALRLTVAASTLVGALADRGLTPRLWLLGVGGADVVGAELVRPAAAALRGLARVLTFEQPALRASWVDVDDTAAVTGLLAELLGGGTEDEVAWRGGIRYAARLRRAVLPEPGEAPVVRSGGAYVVTGGLGGLGLVLARWLVDRGAGKVVLNGRSNPNSAAQQVIAELRAGGALVEVVAGDIADPGVAERIVATAQDGASLRGVVHAAAVLDDRVLGRLDADNVRRVWRPKAYGAWRLHEATAGLPLDWWLGFSSAAALLGSPGQAAYAAANAYLDAITARRRGEGQLAATINWGTWAEVGLAADREVGAVAPITPDQGLAALEAVLASGRAATGVLRLDVRALAELFPAAAESPFFAELVPAAPAVTPDWPGVDALSTVDQAEARRIAGGQLRARIAGLMGFAAEALPADTALTGLGLDSLLAVRVKNAVQHDFGLTLATAVLLRGASVAELESWLFTELTLGARESGPAKPVLVPPRDAAERLVSAVWQEVLVRPVGVTETFEAAGGTPVQAERIAALLAERSGRTLRVDELFGVPTVEGMARWVREREVGSGQSPLRVLRRDGGQPPLFFFHPAGGDTAVYRQLVDLLDADQPAYGLDRVDHVRELTEKAGCYLDHVRAVAPHGPYRLAGWSLGGFLAYEVAQQLTAAGAEVELVAMIDSLNPLPLPAGLDEVRLAELRFRRFADFLEASYGRRIELPYDVLARLGDEEQIDLLIEQMTTHELVNVEVSTAILHHQRTSFLDTRVLERYQPELYDGRVVLYSAAEKTPGGLKDPRFDRDDAPLGWDEFCPGLEVVRVPGHHLSVLDPPNVETIGAHLRDLLRSLAPTPNHP</sequence>
<keyword evidence="2" id="KW-0597">Phosphoprotein</keyword>
<evidence type="ECO:0000259" key="6">
    <source>
        <dbReference type="PROSITE" id="PS52004"/>
    </source>
</evidence>
<dbReference type="Gene3D" id="3.40.50.720">
    <property type="entry name" value="NAD(P)-binding Rossmann-like Domain"/>
    <property type="match status" value="1"/>
</dbReference>
<evidence type="ECO:0000259" key="5">
    <source>
        <dbReference type="PROSITE" id="PS50075"/>
    </source>
</evidence>
<name>A0A7W7C5V2_9PSEU</name>
<dbReference type="Gene3D" id="3.40.50.1820">
    <property type="entry name" value="alpha/beta hydrolase"/>
    <property type="match status" value="1"/>
</dbReference>
<dbReference type="InterPro" id="IPR018201">
    <property type="entry name" value="Ketoacyl_synth_AS"/>
</dbReference>
<evidence type="ECO:0000256" key="2">
    <source>
        <dbReference type="ARBA" id="ARBA00022553"/>
    </source>
</evidence>
<feature type="domain" description="Carrier" evidence="5">
    <location>
        <begin position="1726"/>
        <end position="1803"/>
    </location>
</feature>
<dbReference type="InterPro" id="IPR049551">
    <property type="entry name" value="PKS_DH_C"/>
</dbReference>
<dbReference type="SMART" id="SM00823">
    <property type="entry name" value="PKS_PP"/>
    <property type="match status" value="2"/>
</dbReference>
<dbReference type="InterPro" id="IPR001031">
    <property type="entry name" value="Thioesterase"/>
</dbReference>
<dbReference type="Pfam" id="PF14765">
    <property type="entry name" value="PS-DH"/>
    <property type="match status" value="1"/>
</dbReference>
<dbReference type="SMART" id="SM00825">
    <property type="entry name" value="PKS_KS"/>
    <property type="match status" value="1"/>
</dbReference>
<accession>A0A7W7C5V2</accession>
<dbReference type="Proteomes" id="UP000533598">
    <property type="component" value="Unassembled WGS sequence"/>
</dbReference>
<dbReference type="SUPFAM" id="SSF53901">
    <property type="entry name" value="Thiolase-like"/>
    <property type="match status" value="1"/>
</dbReference>
<dbReference type="InterPro" id="IPR042104">
    <property type="entry name" value="PKS_dehydratase_sf"/>
</dbReference>
<evidence type="ECO:0000313" key="9">
    <source>
        <dbReference type="Proteomes" id="UP000533598"/>
    </source>
</evidence>
<dbReference type="Pfam" id="PF21089">
    <property type="entry name" value="PKS_DH_N"/>
    <property type="match status" value="1"/>
</dbReference>
<dbReference type="GO" id="GO:0071770">
    <property type="term" value="P:DIM/DIP cell wall layer assembly"/>
    <property type="evidence" value="ECO:0007669"/>
    <property type="project" value="TreeGrafter"/>
</dbReference>